<dbReference type="OrthoDB" id="207378at2759"/>
<reference evidence="3 4" key="2">
    <citation type="submission" date="2018-10" db="EMBL/GenBank/DDBJ databases">
        <authorList>
            <consortium name="Pathogen Informatics"/>
        </authorList>
    </citation>
    <scope>NUCLEOTIDE SEQUENCE [LARGE SCALE GENOMIC DNA]</scope>
</reference>
<evidence type="ECO:0000313" key="4">
    <source>
        <dbReference type="Proteomes" id="UP000274131"/>
    </source>
</evidence>
<dbReference type="PANTHER" id="PTHR11161:SF0">
    <property type="entry name" value="O-ACYLTRANSFERASE LIKE PROTEIN"/>
    <property type="match status" value="1"/>
</dbReference>
<dbReference type="InterPro" id="IPR052728">
    <property type="entry name" value="O2_lipid_transport_reg"/>
</dbReference>
<feature type="transmembrane region" description="Helical" evidence="1">
    <location>
        <begin position="108"/>
        <end position="128"/>
    </location>
</feature>
<feature type="transmembrane region" description="Helical" evidence="1">
    <location>
        <begin position="54"/>
        <end position="77"/>
    </location>
</feature>
<keyword evidence="1" id="KW-1133">Transmembrane helix</keyword>
<dbReference type="WBParaSite" id="EVEC_0000531001-mRNA-1">
    <property type="protein sequence ID" value="EVEC_0000531001-mRNA-1"/>
    <property type="gene ID" value="EVEC_0000531001"/>
</dbReference>
<gene>
    <name evidence="3" type="ORF">EVEC_LOCUS4941</name>
</gene>
<name>A0A0N4V530_ENTVE</name>
<dbReference type="AlphaFoldDB" id="A0A0N4V530"/>
<keyword evidence="4" id="KW-1185">Reference proteome</keyword>
<dbReference type="GO" id="GO:0016747">
    <property type="term" value="F:acyltransferase activity, transferring groups other than amino-acyl groups"/>
    <property type="evidence" value="ECO:0007669"/>
    <property type="project" value="InterPro"/>
</dbReference>
<protein>
    <submittedName>
        <fullName evidence="5">Acyl_transf_3 domain-containing protein</fullName>
    </submittedName>
</protein>
<evidence type="ECO:0000313" key="5">
    <source>
        <dbReference type="WBParaSite" id="EVEC_0000531001-mRNA-1"/>
    </source>
</evidence>
<evidence type="ECO:0000313" key="3">
    <source>
        <dbReference type="EMBL" id="VDD90190.1"/>
    </source>
</evidence>
<feature type="transmembrane region" description="Helical" evidence="1">
    <location>
        <begin position="12"/>
        <end position="34"/>
    </location>
</feature>
<dbReference type="EMBL" id="UXUI01008007">
    <property type="protein sequence ID" value="VDD90190.1"/>
    <property type="molecule type" value="Genomic_DNA"/>
</dbReference>
<dbReference type="Proteomes" id="UP000274131">
    <property type="component" value="Unassembled WGS sequence"/>
</dbReference>
<proteinExistence type="predicted"/>
<reference evidence="5" key="1">
    <citation type="submission" date="2017-02" db="UniProtKB">
        <authorList>
            <consortium name="WormBaseParasite"/>
        </authorList>
    </citation>
    <scope>IDENTIFICATION</scope>
</reference>
<feature type="transmembrane region" description="Helical" evidence="1">
    <location>
        <begin position="342"/>
        <end position="361"/>
    </location>
</feature>
<feature type="domain" description="Acyltransferase 3" evidence="2">
    <location>
        <begin position="12"/>
        <end position="362"/>
    </location>
</feature>
<keyword evidence="1" id="KW-0472">Membrane</keyword>
<feature type="transmembrane region" description="Helical" evidence="1">
    <location>
        <begin position="178"/>
        <end position="204"/>
    </location>
</feature>
<feature type="transmembrane region" description="Helical" evidence="1">
    <location>
        <begin position="262"/>
        <end position="283"/>
    </location>
</feature>
<keyword evidence="1" id="KW-0812">Transmembrane</keyword>
<dbReference type="InterPro" id="IPR002656">
    <property type="entry name" value="Acyl_transf_3_dom"/>
</dbReference>
<feature type="transmembrane region" description="Helical" evidence="1">
    <location>
        <begin position="227"/>
        <end position="250"/>
    </location>
</feature>
<organism evidence="5">
    <name type="scientific">Enterobius vermicularis</name>
    <name type="common">Human pinworm</name>
    <dbReference type="NCBI Taxonomy" id="51028"/>
    <lineage>
        <taxon>Eukaryota</taxon>
        <taxon>Metazoa</taxon>
        <taxon>Ecdysozoa</taxon>
        <taxon>Nematoda</taxon>
        <taxon>Chromadorea</taxon>
        <taxon>Rhabditida</taxon>
        <taxon>Spirurina</taxon>
        <taxon>Oxyuridomorpha</taxon>
        <taxon>Oxyuroidea</taxon>
        <taxon>Oxyuridae</taxon>
        <taxon>Enterobius</taxon>
    </lineage>
</organism>
<accession>A0A0N4V530</accession>
<feature type="transmembrane region" description="Helical" evidence="1">
    <location>
        <begin position="303"/>
        <end position="321"/>
    </location>
</feature>
<sequence>MSITKRPNRIHCLSSIRTISISWVVAGHVLALFLDSDNLVSTLDNFVYILNDAFVTAYTAVDTFFFISGLLVGYIFFRSVTKNPKSVKSPAFWCLYYIHRYIRLSPPYFFFIAFATVISDYVTFGPILFHEMVNAGPCKTEWWSNVLYINKMYANFQCLTHTWYLAADMQMYIFAPLLLIPLLFTPVIGVFLIILFAGINYVVYAKYDLPADVYCNYRKKLIHYDNLVYYSVWNRCTPYLIGIYTGYFLFKTKNKKLHLHWAYIILLWIASFLAACGCVYGLYDYLQGPSHKISNFASASYSYWSRIGWALAIAWVVVACEKNWAGPIKNFLEQGLWLPFDRLTYCIYLTHAITLPLIYAIDGRPILYVSTHYAVSLWKKHS</sequence>
<evidence type="ECO:0000259" key="2">
    <source>
        <dbReference type="Pfam" id="PF01757"/>
    </source>
</evidence>
<dbReference type="Pfam" id="PF01757">
    <property type="entry name" value="Acyl_transf_3"/>
    <property type="match status" value="1"/>
</dbReference>
<evidence type="ECO:0000256" key="1">
    <source>
        <dbReference type="SAM" id="Phobius"/>
    </source>
</evidence>
<dbReference type="PANTHER" id="PTHR11161">
    <property type="entry name" value="O-ACYLTRANSFERASE"/>
    <property type="match status" value="1"/>
</dbReference>